<feature type="transmembrane region" description="Helical" evidence="11">
    <location>
        <begin position="45"/>
        <end position="66"/>
    </location>
</feature>
<reference evidence="12" key="1">
    <citation type="submission" date="2021-10" db="EMBL/GenBank/DDBJ databases">
        <title>De novo Genome Assembly of Clathrus columnatus (Basidiomycota, Fungi) Using Illumina and Nanopore Sequence Data.</title>
        <authorList>
            <person name="Ogiso-Tanaka E."/>
            <person name="Itagaki H."/>
            <person name="Hosoya T."/>
            <person name="Hosaka K."/>
        </authorList>
    </citation>
    <scope>NUCLEOTIDE SEQUENCE</scope>
    <source>
        <strain evidence="12">MO-923</strain>
    </source>
</reference>
<gene>
    <name evidence="12" type="ORF">Clacol_005846</name>
</gene>
<comment type="pathway">
    <text evidence="2">Secondary metabolite biosynthesis.</text>
</comment>
<evidence type="ECO:0008006" key="14">
    <source>
        <dbReference type="Google" id="ProtNLM"/>
    </source>
</evidence>
<proteinExistence type="inferred from homology"/>
<dbReference type="PANTHER" id="PTHR24305:SF166">
    <property type="entry name" value="CYTOCHROME P450 12A4, MITOCHONDRIAL-RELATED"/>
    <property type="match status" value="1"/>
</dbReference>
<dbReference type="InterPro" id="IPR036396">
    <property type="entry name" value="Cyt_P450_sf"/>
</dbReference>
<evidence type="ECO:0000256" key="1">
    <source>
        <dbReference type="ARBA" id="ARBA00001971"/>
    </source>
</evidence>
<dbReference type="PROSITE" id="PS00086">
    <property type="entry name" value="CYTOCHROME_P450"/>
    <property type="match status" value="1"/>
</dbReference>
<keyword evidence="11" id="KW-0812">Transmembrane</keyword>
<dbReference type="EMBL" id="BPWL01000006">
    <property type="protein sequence ID" value="GJJ11611.1"/>
    <property type="molecule type" value="Genomic_DNA"/>
</dbReference>
<dbReference type="GO" id="GO:0020037">
    <property type="term" value="F:heme binding"/>
    <property type="evidence" value="ECO:0007669"/>
    <property type="project" value="InterPro"/>
</dbReference>
<name>A0AAV5AAE9_9AGAM</name>
<comment type="similarity">
    <text evidence="3 10">Belongs to the cytochrome P450 family.</text>
</comment>
<dbReference type="PANTHER" id="PTHR24305">
    <property type="entry name" value="CYTOCHROME P450"/>
    <property type="match status" value="1"/>
</dbReference>
<dbReference type="SUPFAM" id="SSF48264">
    <property type="entry name" value="Cytochrome P450"/>
    <property type="match status" value="1"/>
</dbReference>
<feature type="binding site" description="axial binding residue" evidence="9">
    <location>
        <position position="308"/>
    </location>
    <ligand>
        <name>heme</name>
        <dbReference type="ChEBI" id="CHEBI:30413"/>
    </ligand>
    <ligandPart>
        <name>Fe</name>
        <dbReference type="ChEBI" id="CHEBI:18248"/>
    </ligandPart>
</feature>
<dbReference type="PRINTS" id="PR00385">
    <property type="entry name" value="P450"/>
</dbReference>
<evidence type="ECO:0000256" key="5">
    <source>
        <dbReference type="ARBA" id="ARBA00022723"/>
    </source>
</evidence>
<dbReference type="InterPro" id="IPR001128">
    <property type="entry name" value="Cyt_P450"/>
</dbReference>
<keyword evidence="6 10" id="KW-0560">Oxidoreductase</keyword>
<organism evidence="12 13">
    <name type="scientific">Clathrus columnatus</name>
    <dbReference type="NCBI Taxonomy" id="1419009"/>
    <lineage>
        <taxon>Eukaryota</taxon>
        <taxon>Fungi</taxon>
        <taxon>Dikarya</taxon>
        <taxon>Basidiomycota</taxon>
        <taxon>Agaricomycotina</taxon>
        <taxon>Agaricomycetes</taxon>
        <taxon>Phallomycetidae</taxon>
        <taxon>Phallales</taxon>
        <taxon>Clathraceae</taxon>
        <taxon>Clathrus</taxon>
    </lineage>
</organism>
<evidence type="ECO:0000256" key="4">
    <source>
        <dbReference type="ARBA" id="ARBA00022617"/>
    </source>
</evidence>
<dbReference type="InterPro" id="IPR017972">
    <property type="entry name" value="Cyt_P450_CS"/>
</dbReference>
<dbReference type="GO" id="GO:0016705">
    <property type="term" value="F:oxidoreductase activity, acting on paired donors, with incorporation or reduction of molecular oxygen"/>
    <property type="evidence" value="ECO:0007669"/>
    <property type="project" value="InterPro"/>
</dbReference>
<dbReference type="Proteomes" id="UP001050691">
    <property type="component" value="Unassembled WGS sequence"/>
</dbReference>
<keyword evidence="11" id="KW-1133">Transmembrane helix</keyword>
<comment type="caution">
    <text evidence="12">The sequence shown here is derived from an EMBL/GenBank/DDBJ whole genome shotgun (WGS) entry which is preliminary data.</text>
</comment>
<evidence type="ECO:0000256" key="7">
    <source>
        <dbReference type="ARBA" id="ARBA00023004"/>
    </source>
</evidence>
<dbReference type="GO" id="GO:0005506">
    <property type="term" value="F:iron ion binding"/>
    <property type="evidence" value="ECO:0007669"/>
    <property type="project" value="InterPro"/>
</dbReference>
<comment type="cofactor">
    <cofactor evidence="1 9">
        <name>heme</name>
        <dbReference type="ChEBI" id="CHEBI:30413"/>
    </cofactor>
</comment>
<dbReference type="AlphaFoldDB" id="A0AAV5AAE9"/>
<evidence type="ECO:0000256" key="10">
    <source>
        <dbReference type="RuleBase" id="RU000461"/>
    </source>
</evidence>
<accession>A0AAV5AAE9</accession>
<evidence type="ECO:0000256" key="9">
    <source>
        <dbReference type="PIRSR" id="PIRSR602401-1"/>
    </source>
</evidence>
<keyword evidence="11" id="KW-0472">Membrane</keyword>
<dbReference type="Pfam" id="PF00067">
    <property type="entry name" value="p450"/>
    <property type="match status" value="1"/>
</dbReference>
<keyword evidence="4 9" id="KW-0349">Heme</keyword>
<keyword evidence="5 9" id="KW-0479">Metal-binding</keyword>
<dbReference type="GO" id="GO:0004497">
    <property type="term" value="F:monooxygenase activity"/>
    <property type="evidence" value="ECO:0007669"/>
    <property type="project" value="UniProtKB-KW"/>
</dbReference>
<evidence type="ECO:0000313" key="13">
    <source>
        <dbReference type="Proteomes" id="UP001050691"/>
    </source>
</evidence>
<keyword evidence="7 9" id="KW-0408">Iron</keyword>
<evidence type="ECO:0000256" key="11">
    <source>
        <dbReference type="SAM" id="Phobius"/>
    </source>
</evidence>
<sequence length="369" mass="41314">MPHECPASADYDFEALDGVQNNRLAQVYNNLFADAFYQMSDIDIAMPYILSNIPSFFVSILTRLPLRTISKFRNYMKVATEVAQEVVDKQTQLYLHGKEGSKDLMSLLVHANLSEDPKTKVGKNEVLAQLTYELRPCITARPNTKFRTFFLAGHETTASSLMWTLYELSKHPEWQAKLREEIAKTRSQASERGDTKLTIADFDSMSHLQAVMKETLRVYPIVSSLVRQAGKDDCIPLSYPVPTANGEIISEIPINRGERVLISLKSIWGEDADEWRPERFLNGHGTHSQVNLGLIANLATFSSGIRGCIGWRFSLLEMQAILIELLENFEFSPSPGNVEIIRGSTGVMAPMVKGSTSGRTQLPITLTPL</sequence>
<dbReference type="InterPro" id="IPR050121">
    <property type="entry name" value="Cytochrome_P450_monoxygenase"/>
</dbReference>
<evidence type="ECO:0000313" key="12">
    <source>
        <dbReference type="EMBL" id="GJJ11611.1"/>
    </source>
</evidence>
<keyword evidence="8 10" id="KW-0503">Monooxygenase</keyword>
<protein>
    <recommendedName>
        <fullName evidence="14">Cytochrome P450</fullName>
    </recommendedName>
</protein>
<evidence type="ECO:0000256" key="6">
    <source>
        <dbReference type="ARBA" id="ARBA00023002"/>
    </source>
</evidence>
<evidence type="ECO:0000256" key="2">
    <source>
        <dbReference type="ARBA" id="ARBA00005179"/>
    </source>
</evidence>
<dbReference type="PRINTS" id="PR00463">
    <property type="entry name" value="EP450I"/>
</dbReference>
<evidence type="ECO:0000256" key="3">
    <source>
        <dbReference type="ARBA" id="ARBA00010617"/>
    </source>
</evidence>
<keyword evidence="13" id="KW-1185">Reference proteome</keyword>
<dbReference type="InterPro" id="IPR002401">
    <property type="entry name" value="Cyt_P450_E_grp-I"/>
</dbReference>
<evidence type="ECO:0000256" key="8">
    <source>
        <dbReference type="ARBA" id="ARBA00023033"/>
    </source>
</evidence>
<dbReference type="Gene3D" id="1.10.630.10">
    <property type="entry name" value="Cytochrome P450"/>
    <property type="match status" value="1"/>
</dbReference>